<organism evidence="1 2">
    <name type="scientific">Haloarcula pellucida</name>
    <dbReference type="NCBI Taxonomy" id="1427151"/>
    <lineage>
        <taxon>Archaea</taxon>
        <taxon>Methanobacteriati</taxon>
        <taxon>Methanobacteriota</taxon>
        <taxon>Stenosarchaea group</taxon>
        <taxon>Halobacteria</taxon>
        <taxon>Halobacteriales</taxon>
        <taxon>Haloarculaceae</taxon>
        <taxon>Haloarcula</taxon>
    </lineage>
</organism>
<accession>A0A830GQA5</accession>
<proteinExistence type="predicted"/>
<gene>
    <name evidence="1" type="ORF">GCM10009030_29140</name>
</gene>
<comment type="caution">
    <text evidence="1">The sequence shown here is derived from an EMBL/GenBank/DDBJ whole genome shotgun (WGS) entry which is preliminary data.</text>
</comment>
<dbReference type="RefSeq" id="WP_188999432.1">
    <property type="nucleotide sequence ID" value="NZ_BMOU01000005.1"/>
</dbReference>
<evidence type="ECO:0000313" key="2">
    <source>
        <dbReference type="Proteomes" id="UP000605784"/>
    </source>
</evidence>
<dbReference type="AlphaFoldDB" id="A0A830GQA5"/>
<dbReference type="Proteomes" id="UP000605784">
    <property type="component" value="Unassembled WGS sequence"/>
</dbReference>
<evidence type="ECO:0008006" key="3">
    <source>
        <dbReference type="Google" id="ProtNLM"/>
    </source>
</evidence>
<protein>
    <recommendedName>
        <fullName evidence="3">HEAT repeat domain-containing protein</fullName>
    </recommendedName>
</protein>
<keyword evidence="2" id="KW-1185">Reference proteome</keyword>
<dbReference type="EMBL" id="BMOU01000005">
    <property type="protein sequence ID" value="GGN98594.1"/>
    <property type="molecule type" value="Genomic_DNA"/>
</dbReference>
<sequence>MRGYDGDPEKFVRENHETLIRILKHSDDKFVRGLALSALIKYGPEPCLDDLEHDLTRARDEDGGVA</sequence>
<reference evidence="1" key="1">
    <citation type="journal article" date="2014" name="Int. J. Syst. Evol. Microbiol.">
        <title>Complete genome sequence of Corynebacterium casei LMG S-19264T (=DSM 44701T), isolated from a smear-ripened cheese.</title>
        <authorList>
            <consortium name="US DOE Joint Genome Institute (JGI-PGF)"/>
            <person name="Walter F."/>
            <person name="Albersmeier A."/>
            <person name="Kalinowski J."/>
            <person name="Ruckert C."/>
        </authorList>
    </citation>
    <scope>NUCLEOTIDE SEQUENCE</scope>
    <source>
        <strain evidence="1">JCM 17820</strain>
    </source>
</reference>
<reference evidence="1" key="2">
    <citation type="submission" date="2020-09" db="EMBL/GenBank/DDBJ databases">
        <authorList>
            <person name="Sun Q."/>
            <person name="Ohkuma M."/>
        </authorList>
    </citation>
    <scope>NUCLEOTIDE SEQUENCE</scope>
    <source>
        <strain evidence="1">JCM 17820</strain>
    </source>
</reference>
<evidence type="ECO:0000313" key="1">
    <source>
        <dbReference type="EMBL" id="GGN98594.1"/>
    </source>
</evidence>
<name>A0A830GQA5_9EURY</name>